<evidence type="ECO:0000256" key="1">
    <source>
        <dbReference type="ARBA" id="ARBA00007751"/>
    </source>
</evidence>
<accession>A0A9E7V1Y3</accession>
<evidence type="ECO:0000256" key="6">
    <source>
        <dbReference type="ARBA" id="ARBA00022695"/>
    </source>
</evidence>
<protein>
    <recommendedName>
        <fullName evidence="3">RNA-directed RNA polymerase</fullName>
        <ecNumber evidence="2">2.7.7.48</ecNumber>
    </recommendedName>
    <alternativeName>
        <fullName evidence="7">RNA replicase</fullName>
    </alternativeName>
</protein>
<dbReference type="SUPFAM" id="SSF56672">
    <property type="entry name" value="DNA/RNA polymerases"/>
    <property type="match status" value="1"/>
</dbReference>
<evidence type="ECO:0000313" key="10">
    <source>
        <dbReference type="EMBL" id="UYL95402.1"/>
    </source>
</evidence>
<keyword evidence="4" id="KW-0696">RNA-directed RNA polymerase</keyword>
<dbReference type="GO" id="GO:0003968">
    <property type="term" value="F:RNA-directed RNA polymerase activity"/>
    <property type="evidence" value="ECO:0007669"/>
    <property type="project" value="UniProtKB-KW"/>
</dbReference>
<feature type="compositionally biased region" description="Basic residues" evidence="8">
    <location>
        <begin position="989"/>
        <end position="1008"/>
    </location>
</feature>
<feature type="compositionally biased region" description="Acidic residues" evidence="8">
    <location>
        <begin position="882"/>
        <end position="892"/>
    </location>
</feature>
<dbReference type="PROSITE" id="PS51257">
    <property type="entry name" value="PROKAR_LIPOPROTEIN"/>
    <property type="match status" value="1"/>
</dbReference>
<evidence type="ECO:0000259" key="9">
    <source>
        <dbReference type="Pfam" id="PF19222"/>
    </source>
</evidence>
<evidence type="ECO:0000256" key="4">
    <source>
        <dbReference type="ARBA" id="ARBA00022484"/>
    </source>
</evidence>
<evidence type="ECO:0000256" key="2">
    <source>
        <dbReference type="ARBA" id="ARBA00012494"/>
    </source>
</evidence>
<dbReference type="InterPro" id="IPR043502">
    <property type="entry name" value="DNA/RNA_pol_sf"/>
</dbReference>
<dbReference type="CDD" id="cd23173">
    <property type="entry name" value="ps-ssRNAv_Nodaviridae_RdRp"/>
    <property type="match status" value="1"/>
</dbReference>
<keyword evidence="5" id="KW-0808">Transferase</keyword>
<dbReference type="Pfam" id="PF19222">
    <property type="entry name" value="Noda_Vmethyltr"/>
    <property type="match status" value="1"/>
</dbReference>
<evidence type="ECO:0000256" key="3">
    <source>
        <dbReference type="ARBA" id="ARBA00022412"/>
    </source>
</evidence>
<proteinExistence type="inferred from homology"/>
<feature type="region of interest" description="Disordered" evidence="8">
    <location>
        <begin position="879"/>
        <end position="1008"/>
    </location>
</feature>
<reference evidence="10" key="1">
    <citation type="submission" date="2022-05" db="EMBL/GenBank/DDBJ databases">
        <authorList>
            <person name="Cao W."/>
            <person name="Jia N."/>
            <person name="Lam T.T.-Y."/>
            <person name="Ni X."/>
            <person name="Liu J."/>
        </authorList>
    </citation>
    <scope>NUCLEOTIDE SEQUENCE</scope>
    <source>
        <strain evidence="10">TIGMIC 3</strain>
    </source>
</reference>
<dbReference type="EMBL" id="ON746451">
    <property type="protein sequence ID" value="UYL95402.1"/>
    <property type="molecule type" value="Genomic_RNA"/>
</dbReference>
<feature type="compositionally biased region" description="Basic residues" evidence="8">
    <location>
        <begin position="926"/>
        <end position="938"/>
    </location>
</feature>
<feature type="domain" description="Nodavirus methyltransferase" evidence="9">
    <location>
        <begin position="87"/>
        <end position="230"/>
    </location>
</feature>
<comment type="similarity">
    <text evidence="1">Belongs to the nodaviridae RNA polymerase family.</text>
</comment>
<evidence type="ECO:0000256" key="8">
    <source>
        <dbReference type="SAM" id="MobiDB-lite"/>
    </source>
</evidence>
<evidence type="ECO:0000256" key="7">
    <source>
        <dbReference type="ARBA" id="ARBA00032757"/>
    </source>
</evidence>
<dbReference type="EC" id="2.7.7.48" evidence="2"/>
<sequence>MTIKVILGEHQITRTELLVGVSVVSGCGAIAYCISKFWGYGAIAPYPQSNSNGILRALQRAIIDRTKNRVETSFYPLDSLRIVEPRRTNENGHAVSGAVRDAARRLIHEAVTSVGGTIYELNPSTHSTTGPRNHFHFAVGDLAQDFANHVPRSTDFIVGIDVDYYITNPDVLLGYGLPVVLHTFNPRKVSGFDADAPFTIRDNMIEYNVSGGSAWKHGVWDWCEAGEYVISSACRGWRDWILQKVARIVGLEKVCYHKIHHCRPWIDCTDRALVYTIPQYTVWRLTWIGDEINARQLKRIAYQDPNKPGWNRLEYVADDNKLLVSIGREGEHAQVTIQKDQLDMLSGLSATQSVSARLIGMGYKDPLYTSLVVQYYTGKKVPPVMSPTIYKPTMPRVHWPVTSEADEPEVSARQYTKPLISDCMMMPMIKRWETMSESIERRVTFVANDKKPNDRVAQAAAEFVQLVNGEISQLEPLSIEETIERLNKPSQQLQLRAVFEIIGVKPRELIESFNKNEPGMKSSRIISGFPDILFILKVSRFTLAYSDYVLHADHNRHWYYPGRTPREIADGVCQFVSECDAEVIETDYSNLDGRVSYWLQRNVAQKAMVLAFKPEYREEILSFMNTIIHCPARAKRFGFRYEPGVGVKSGSPTTTPHNTLYNACVEYTALRFEYPDANSSDVFQLIGPKCGDDGLSRALVQRSINKAARCYGLELKVERYNPDIGLCFLSRVFVDPLVTDTTIQDPLRTLRKLHLTTRDPTIPLADAACDRVEGYLCTDRYTPLISDYCRMVLRLYSPIASDLRVRAQRRSWNKEKPYWLTCDGSWPQNPDDRPLMLHILSNRTGIDQDQVEQLIDRLTVMRDVWEDITVESLESSAKQTIDEDGVTPDSVDESLPKLNNAKQTRATPGSSRPRKGRGGTSTGHGVPRRPKERKKGPRKPACLPEQGKVDGQQDGDRTVGQTNSGSLPGRSGSRGRKAEVGGEDSAARGKPRGHGGGRRKQGRGKRPS</sequence>
<organism evidence="10">
    <name type="scientific">Yanbian Nodav tick virus 1</name>
    <dbReference type="NCBI Taxonomy" id="2972253"/>
    <lineage>
        <taxon>Viruses</taxon>
        <taxon>Riboviria</taxon>
        <taxon>Orthornavirae</taxon>
        <taxon>Kitrinoviricota</taxon>
        <taxon>Magsaviricetes</taxon>
        <taxon>Nodamuvirales</taxon>
        <taxon>Nodaviridae</taxon>
    </lineage>
</organism>
<dbReference type="InterPro" id="IPR043647">
    <property type="entry name" value="Noda_Vmethyltr_dom"/>
</dbReference>
<keyword evidence="6" id="KW-0548">Nucleotidyltransferase</keyword>
<evidence type="ECO:0000256" key="5">
    <source>
        <dbReference type="ARBA" id="ARBA00022679"/>
    </source>
</evidence>
<name>A0A9E7V1Y3_9VIRU</name>